<reference evidence="1" key="1">
    <citation type="submission" date="2019-12" db="EMBL/GenBank/DDBJ databases">
        <title>Genome sequencing and annotation of Brassica cretica.</title>
        <authorList>
            <person name="Studholme D.J."/>
            <person name="Sarris P."/>
        </authorList>
    </citation>
    <scope>NUCLEOTIDE SEQUENCE</scope>
    <source>
        <strain evidence="1">PFS-109/04</strain>
        <tissue evidence="1">Leaf</tissue>
    </source>
</reference>
<protein>
    <submittedName>
        <fullName evidence="1">Uncharacterized protein</fullName>
    </submittedName>
</protein>
<dbReference type="Proteomes" id="UP000712600">
    <property type="component" value="Unassembled WGS sequence"/>
</dbReference>
<comment type="caution">
    <text evidence="1">The sequence shown here is derived from an EMBL/GenBank/DDBJ whole genome shotgun (WGS) entry which is preliminary data.</text>
</comment>
<dbReference type="EMBL" id="QGKX02001290">
    <property type="protein sequence ID" value="KAF3540655.1"/>
    <property type="molecule type" value="Genomic_DNA"/>
</dbReference>
<evidence type="ECO:0000313" key="1">
    <source>
        <dbReference type="EMBL" id="KAF3540655.1"/>
    </source>
</evidence>
<sequence length="56" mass="6050">MAKVYGWLGWEYRKPARVPPACPFKPTVTKVAAETISEGTETIAKPEDTTGGVKQG</sequence>
<dbReference type="AlphaFoldDB" id="A0A8S9QAA1"/>
<proteinExistence type="predicted"/>
<dbReference type="PANTHER" id="PTHR37756:SF1">
    <property type="entry name" value="TRANSMEMBRANE PROTEIN"/>
    <property type="match status" value="1"/>
</dbReference>
<gene>
    <name evidence="1" type="ORF">F2Q69_00018338</name>
</gene>
<organism evidence="1 2">
    <name type="scientific">Brassica cretica</name>
    <name type="common">Mustard</name>
    <dbReference type="NCBI Taxonomy" id="69181"/>
    <lineage>
        <taxon>Eukaryota</taxon>
        <taxon>Viridiplantae</taxon>
        <taxon>Streptophyta</taxon>
        <taxon>Embryophyta</taxon>
        <taxon>Tracheophyta</taxon>
        <taxon>Spermatophyta</taxon>
        <taxon>Magnoliopsida</taxon>
        <taxon>eudicotyledons</taxon>
        <taxon>Gunneridae</taxon>
        <taxon>Pentapetalae</taxon>
        <taxon>rosids</taxon>
        <taxon>malvids</taxon>
        <taxon>Brassicales</taxon>
        <taxon>Brassicaceae</taxon>
        <taxon>Brassiceae</taxon>
        <taxon>Brassica</taxon>
    </lineage>
</organism>
<evidence type="ECO:0000313" key="2">
    <source>
        <dbReference type="Proteomes" id="UP000712600"/>
    </source>
</evidence>
<accession>A0A8S9QAA1</accession>
<name>A0A8S9QAA1_BRACR</name>
<dbReference type="PANTHER" id="PTHR37756">
    <property type="entry name" value="TRANSMEMBRANE PROTEIN"/>
    <property type="match status" value="1"/>
</dbReference>